<proteinExistence type="predicted"/>
<comment type="caution">
    <text evidence="1">The sequence shown here is derived from an EMBL/GenBank/DDBJ whole genome shotgun (WGS) entry which is preliminary data.</text>
</comment>
<name>A0A9P7V1D0_9AGAR</name>
<dbReference type="AlphaFoldDB" id="A0A9P7V1D0"/>
<keyword evidence="2" id="KW-1185">Reference proteome</keyword>
<evidence type="ECO:0000313" key="1">
    <source>
        <dbReference type="EMBL" id="KAG7098556.1"/>
    </source>
</evidence>
<sequence length="81" mass="9462">MCNLETEGTKYGCGHYVKTRDVRKLDCGRSTCTLSARHPVNCKSPECNLYYGPDRKETITYTTEEYCPPCHYWFKTKRGLR</sequence>
<dbReference type="Proteomes" id="UP001049176">
    <property type="component" value="Chromosome 1"/>
</dbReference>
<dbReference type="GeneID" id="66069566"/>
<reference evidence="1" key="1">
    <citation type="journal article" date="2021" name="Genome Biol. Evol.">
        <title>The assembled and annotated genome of the fairy-ring fungus Marasmius oreades.</title>
        <authorList>
            <person name="Hiltunen M."/>
            <person name="Ament-Velasquez S.L."/>
            <person name="Johannesson H."/>
        </authorList>
    </citation>
    <scope>NUCLEOTIDE SEQUENCE</scope>
    <source>
        <strain evidence="1">03SP1</strain>
    </source>
</reference>
<dbReference type="KEGG" id="more:E1B28_000490"/>
<organism evidence="1 2">
    <name type="scientific">Marasmius oreades</name>
    <name type="common">fairy-ring Marasmius</name>
    <dbReference type="NCBI Taxonomy" id="181124"/>
    <lineage>
        <taxon>Eukaryota</taxon>
        <taxon>Fungi</taxon>
        <taxon>Dikarya</taxon>
        <taxon>Basidiomycota</taxon>
        <taxon>Agaricomycotina</taxon>
        <taxon>Agaricomycetes</taxon>
        <taxon>Agaricomycetidae</taxon>
        <taxon>Agaricales</taxon>
        <taxon>Marasmiineae</taxon>
        <taxon>Marasmiaceae</taxon>
        <taxon>Marasmius</taxon>
    </lineage>
</organism>
<accession>A0A9P7V1D0</accession>
<dbReference type="OrthoDB" id="2840428at2759"/>
<dbReference type="EMBL" id="CM032181">
    <property type="protein sequence ID" value="KAG7098556.1"/>
    <property type="molecule type" value="Genomic_DNA"/>
</dbReference>
<protein>
    <submittedName>
        <fullName evidence="1">Uncharacterized protein</fullName>
    </submittedName>
</protein>
<dbReference type="RefSeq" id="XP_043015026.1">
    <property type="nucleotide sequence ID" value="XM_043146324.1"/>
</dbReference>
<gene>
    <name evidence="1" type="ORF">E1B28_000490</name>
</gene>
<evidence type="ECO:0000313" key="2">
    <source>
        <dbReference type="Proteomes" id="UP001049176"/>
    </source>
</evidence>